<dbReference type="SUPFAM" id="SSF110395">
    <property type="entry name" value="CutC-like"/>
    <property type="match status" value="1"/>
</dbReference>
<dbReference type="RefSeq" id="WP_311532929.1">
    <property type="nucleotide sequence ID" value="NZ_JAVRHQ010000001.1"/>
</dbReference>
<organism evidence="3 4">
    <name type="scientific">Autumnicola tepida</name>
    <dbReference type="NCBI Taxonomy" id="3075595"/>
    <lineage>
        <taxon>Bacteria</taxon>
        <taxon>Pseudomonadati</taxon>
        <taxon>Bacteroidota</taxon>
        <taxon>Flavobacteriia</taxon>
        <taxon>Flavobacteriales</taxon>
        <taxon>Flavobacteriaceae</taxon>
        <taxon>Autumnicola</taxon>
    </lineage>
</organism>
<reference evidence="3 4" key="1">
    <citation type="submission" date="2023-09" db="EMBL/GenBank/DDBJ databases">
        <authorList>
            <person name="Rey-Velasco X."/>
        </authorList>
    </citation>
    <scope>NUCLEOTIDE SEQUENCE [LARGE SCALE GENOMIC DNA]</scope>
    <source>
        <strain evidence="3 4">F363</strain>
    </source>
</reference>
<evidence type="ECO:0000313" key="4">
    <source>
        <dbReference type="Proteomes" id="UP001262889"/>
    </source>
</evidence>
<dbReference type="Proteomes" id="UP001262889">
    <property type="component" value="Unassembled WGS sequence"/>
</dbReference>
<keyword evidence="4" id="KW-1185">Reference proteome</keyword>
<evidence type="ECO:0000313" key="3">
    <source>
        <dbReference type="EMBL" id="MDT0641297.1"/>
    </source>
</evidence>
<dbReference type="Pfam" id="PF03932">
    <property type="entry name" value="CutC"/>
    <property type="match status" value="1"/>
</dbReference>
<accession>A0ABU3C4N6</accession>
<keyword evidence="2" id="KW-0963">Cytoplasm</keyword>
<dbReference type="InterPro" id="IPR036822">
    <property type="entry name" value="CutC-like_dom_sf"/>
</dbReference>
<proteinExistence type="inferred from homology"/>
<name>A0ABU3C4N6_9FLAO</name>
<dbReference type="HAMAP" id="MF_00795">
    <property type="entry name" value="CutC"/>
    <property type="match status" value="1"/>
</dbReference>
<comment type="caution">
    <text evidence="2">Once thought to be involved in copper homeostasis, experiments in E.coli have shown this is not the case.</text>
</comment>
<dbReference type="PANTHER" id="PTHR12598">
    <property type="entry name" value="COPPER HOMEOSTASIS PROTEIN CUTC"/>
    <property type="match status" value="1"/>
</dbReference>
<sequence>MSNFANYIKEACVESLEQAIAAEKNGAHRIELCAHLEQDGLTPSKQLIRKVKSQVNIPVRVMIRPGAGNFIYSEAELEEMKASIEFCKNVGVEGVVFGILNEDKTLNLKAISRLAKIAKPLKVAIHKAIDETPDILKAVEELSNIEEVNTVLTSGGKNTAAQGIPVLKQMLKIAKNRLEIMPAGNITIENIENIHRGLGAKAYHGKLIVGELEP</sequence>
<dbReference type="InterPro" id="IPR005627">
    <property type="entry name" value="CutC-like"/>
</dbReference>
<dbReference type="PANTHER" id="PTHR12598:SF0">
    <property type="entry name" value="COPPER HOMEOSTASIS PROTEIN CUTC HOMOLOG"/>
    <property type="match status" value="1"/>
</dbReference>
<dbReference type="Gene3D" id="3.20.20.380">
    <property type="entry name" value="Copper homeostasis (CutC) domain"/>
    <property type="match status" value="1"/>
</dbReference>
<protein>
    <recommendedName>
        <fullName evidence="2">PF03932 family protein CutC</fullName>
    </recommendedName>
</protein>
<comment type="caution">
    <text evidence="3">The sequence shown here is derived from an EMBL/GenBank/DDBJ whole genome shotgun (WGS) entry which is preliminary data.</text>
</comment>
<comment type="subcellular location">
    <subcellularLocation>
        <location evidence="2">Cytoplasm</location>
    </subcellularLocation>
</comment>
<evidence type="ECO:0000256" key="1">
    <source>
        <dbReference type="ARBA" id="ARBA00007768"/>
    </source>
</evidence>
<dbReference type="EMBL" id="JAVRHQ010000001">
    <property type="protein sequence ID" value="MDT0641297.1"/>
    <property type="molecule type" value="Genomic_DNA"/>
</dbReference>
<comment type="similarity">
    <text evidence="1 2">Belongs to the CutC family.</text>
</comment>
<evidence type="ECO:0000256" key="2">
    <source>
        <dbReference type="HAMAP-Rule" id="MF_00795"/>
    </source>
</evidence>
<gene>
    <name evidence="2" type="primary">cutC</name>
    <name evidence="3" type="ORF">RM553_00500</name>
</gene>